<dbReference type="AlphaFoldDB" id="A0A1I1ME07"/>
<dbReference type="RefSeq" id="WP_090090935.1">
    <property type="nucleotide sequence ID" value="NZ_FOMG01000010.1"/>
</dbReference>
<keyword evidence="4" id="KW-1185">Reference proteome</keyword>
<dbReference type="Proteomes" id="UP000199263">
    <property type="component" value="Unassembled WGS sequence"/>
</dbReference>
<protein>
    <submittedName>
        <fullName evidence="3">Putative endonuclease</fullName>
    </submittedName>
</protein>
<proteinExistence type="inferred from homology"/>
<dbReference type="InterPro" id="IPR000305">
    <property type="entry name" value="GIY-YIG_endonuc"/>
</dbReference>
<evidence type="ECO:0000256" key="1">
    <source>
        <dbReference type="ARBA" id="ARBA00007435"/>
    </source>
</evidence>
<accession>A0A1I1ME07</accession>
<dbReference type="InterPro" id="IPR050190">
    <property type="entry name" value="UPF0213_domain"/>
</dbReference>
<name>A0A1I1ME07_9CLOT</name>
<sequence>MNYVYIVECSDGTFYTGWTNNLTKRMEMHSTGKGAKYTRGRGPVKLLYYEEFQEKTQAMKREYEIKQLNRNKKQLLIQNYKK</sequence>
<keyword evidence="3" id="KW-0540">Nuclease</keyword>
<comment type="similarity">
    <text evidence="1">Belongs to the UPF0213 family.</text>
</comment>
<dbReference type="SUPFAM" id="SSF82771">
    <property type="entry name" value="GIY-YIG endonuclease"/>
    <property type="match status" value="1"/>
</dbReference>
<reference evidence="3 4" key="1">
    <citation type="submission" date="2016-10" db="EMBL/GenBank/DDBJ databases">
        <authorList>
            <person name="de Groot N.N."/>
        </authorList>
    </citation>
    <scope>NUCLEOTIDE SEQUENCE [LARGE SCALE GENOMIC DNA]</scope>
    <source>
        <strain evidence="3 4">DSM 12992</strain>
    </source>
</reference>
<evidence type="ECO:0000313" key="3">
    <source>
        <dbReference type="EMBL" id="SFC83386.1"/>
    </source>
</evidence>
<keyword evidence="3" id="KW-0255">Endonuclease</keyword>
<dbReference type="PROSITE" id="PS50164">
    <property type="entry name" value="GIY_YIG"/>
    <property type="match status" value="1"/>
</dbReference>
<feature type="domain" description="GIY-YIG" evidence="2">
    <location>
        <begin position="1"/>
        <end position="75"/>
    </location>
</feature>
<dbReference type="STRING" id="119641.SAMN05421842_110122"/>
<dbReference type="EMBL" id="FOMG01000010">
    <property type="protein sequence ID" value="SFC83386.1"/>
    <property type="molecule type" value="Genomic_DNA"/>
</dbReference>
<dbReference type="OrthoDB" id="9807770at2"/>
<dbReference type="InterPro" id="IPR035901">
    <property type="entry name" value="GIY-YIG_endonuc_sf"/>
</dbReference>
<dbReference type="Gene3D" id="3.40.1440.10">
    <property type="entry name" value="GIY-YIG endonuclease"/>
    <property type="match status" value="1"/>
</dbReference>
<keyword evidence="3" id="KW-0378">Hydrolase</keyword>
<dbReference type="CDD" id="cd10456">
    <property type="entry name" value="GIY-YIG_UPF0213"/>
    <property type="match status" value="1"/>
</dbReference>
<dbReference type="GO" id="GO:0004519">
    <property type="term" value="F:endonuclease activity"/>
    <property type="evidence" value="ECO:0007669"/>
    <property type="project" value="UniProtKB-KW"/>
</dbReference>
<evidence type="ECO:0000259" key="2">
    <source>
        <dbReference type="PROSITE" id="PS50164"/>
    </source>
</evidence>
<dbReference type="PANTHER" id="PTHR34477:SF1">
    <property type="entry name" value="UPF0213 PROTEIN YHBQ"/>
    <property type="match status" value="1"/>
</dbReference>
<dbReference type="Pfam" id="PF01541">
    <property type="entry name" value="GIY-YIG"/>
    <property type="match status" value="1"/>
</dbReference>
<gene>
    <name evidence="3" type="ORF">SAMN05421842_110122</name>
</gene>
<evidence type="ECO:0000313" key="4">
    <source>
        <dbReference type="Proteomes" id="UP000199263"/>
    </source>
</evidence>
<organism evidence="3 4">
    <name type="scientific">Clostridium uliginosum</name>
    <dbReference type="NCBI Taxonomy" id="119641"/>
    <lineage>
        <taxon>Bacteria</taxon>
        <taxon>Bacillati</taxon>
        <taxon>Bacillota</taxon>
        <taxon>Clostridia</taxon>
        <taxon>Eubacteriales</taxon>
        <taxon>Clostridiaceae</taxon>
        <taxon>Clostridium</taxon>
    </lineage>
</organism>
<dbReference type="PANTHER" id="PTHR34477">
    <property type="entry name" value="UPF0213 PROTEIN YHBQ"/>
    <property type="match status" value="1"/>
</dbReference>